<comment type="caution">
    <text evidence="5">The sequence shown here is derived from an EMBL/GenBank/DDBJ whole genome shotgun (WGS) entry which is preliminary data.</text>
</comment>
<evidence type="ECO:0000256" key="2">
    <source>
        <dbReference type="SAM" id="Phobius"/>
    </source>
</evidence>
<feature type="transmembrane region" description="Helical" evidence="2">
    <location>
        <begin position="260"/>
        <end position="282"/>
    </location>
</feature>
<dbReference type="SUPFAM" id="SSF140459">
    <property type="entry name" value="PE/PPE dimer-like"/>
    <property type="match status" value="1"/>
</dbReference>
<protein>
    <submittedName>
        <fullName evidence="5">PPE family protein</fullName>
    </submittedName>
</protein>
<dbReference type="Pfam" id="PF18878">
    <property type="entry name" value="PPE-PPW"/>
    <property type="match status" value="1"/>
</dbReference>
<keyword evidence="6" id="KW-1185">Reference proteome</keyword>
<reference evidence="5 6" key="1">
    <citation type="submission" date="2019-09" db="EMBL/GenBank/DDBJ databases">
        <title>Report of infection by Mycobacterium simiae a patient suffering from pulmonary tuberculosis.</title>
        <authorList>
            <person name="Mohanty P.S."/>
            <person name="Bansal A.K."/>
            <person name="Singh H."/>
            <person name="Sharma S."/>
            <person name="Patil S.A."/>
            <person name="Upadhaya P."/>
            <person name="Singh P.K."/>
            <person name="Kumar D."/>
            <person name="Kumar S."/>
            <person name="Singh R.K."/>
            <person name="Chaudhary B."/>
        </authorList>
    </citation>
    <scope>NUCLEOTIDE SEQUENCE [LARGE SCALE GENOMIC DNA]</scope>
    <source>
        <strain evidence="5 6">JAL-560-SIM</strain>
    </source>
</reference>
<keyword evidence="2" id="KW-0472">Membrane</keyword>
<dbReference type="Pfam" id="PF00823">
    <property type="entry name" value="PPE"/>
    <property type="match status" value="1"/>
</dbReference>
<sequence>MTAPVWMASPPEVHSGLLDAGPGSASLLVAATGWASLSAEYASVAEELTATLAAMQEGAWRGAGEKSCVLAYTPYVAWLIRASSDSAANAEAHDAAAAAYNSAVATMPTLPELAGNHATHAALAATNFFGINTIPLALNEADYVRMWIQAATTMSVYDTVSAATLACAPVIPPAPFIIKPGANSTGNIVANVARVVSHEPFPIFRILWDMIECVGTEIIAIPAFIIFALIVVIFTPTVLLFLAYVLAIGDTSLAIEILQYLSLTWLTVFIELFAICMLPFVLGYSIGNLVIQWIMSQSIGMVSTLAGGLATATTLAASAASASSSVTTLAGPVAAPVAAAAVGAVEPTAMLPKAQLVSASTAAVCSEAPMPGAAVAHSAGTPGFAGTEPKSGVAHAAGLAMVVDGELAGGPRLPMLPAGWNSNFATTADAGNLVSV</sequence>
<accession>A0A5B1BMG6</accession>
<dbReference type="AlphaFoldDB" id="A0A5B1BMG6"/>
<dbReference type="Gene3D" id="1.20.1260.20">
    <property type="entry name" value="PPE superfamily"/>
    <property type="match status" value="1"/>
</dbReference>
<dbReference type="InterPro" id="IPR000030">
    <property type="entry name" value="PPE_dom"/>
</dbReference>
<dbReference type="GO" id="GO:0052572">
    <property type="term" value="P:response to host immune response"/>
    <property type="evidence" value="ECO:0007669"/>
    <property type="project" value="TreeGrafter"/>
</dbReference>
<name>A0A5B1BMG6_MYCSI</name>
<evidence type="ECO:0000259" key="4">
    <source>
        <dbReference type="Pfam" id="PF18878"/>
    </source>
</evidence>
<comment type="similarity">
    <text evidence="1">Belongs to the mycobacterial PPE family.</text>
</comment>
<evidence type="ECO:0000313" key="6">
    <source>
        <dbReference type="Proteomes" id="UP000324701"/>
    </source>
</evidence>
<evidence type="ECO:0000313" key="5">
    <source>
        <dbReference type="EMBL" id="KAA1248404.1"/>
    </source>
</evidence>
<feature type="transmembrane region" description="Helical" evidence="2">
    <location>
        <begin position="294"/>
        <end position="317"/>
    </location>
</feature>
<gene>
    <name evidence="5" type="ORF">F0Q45_20730</name>
</gene>
<dbReference type="InterPro" id="IPR043641">
    <property type="entry name" value="PPE-PPW_C"/>
</dbReference>
<organism evidence="5 6">
    <name type="scientific">Mycobacterium simiae</name>
    <name type="common">Mycobacterium habana</name>
    <dbReference type="NCBI Taxonomy" id="1784"/>
    <lineage>
        <taxon>Bacteria</taxon>
        <taxon>Bacillati</taxon>
        <taxon>Actinomycetota</taxon>
        <taxon>Actinomycetes</taxon>
        <taxon>Mycobacteriales</taxon>
        <taxon>Mycobacteriaceae</taxon>
        <taxon>Mycobacterium</taxon>
        <taxon>Mycobacterium simiae complex</taxon>
    </lineage>
</organism>
<keyword evidence="2" id="KW-1133">Transmembrane helix</keyword>
<feature type="transmembrane region" description="Helical" evidence="2">
    <location>
        <begin position="219"/>
        <end position="248"/>
    </location>
</feature>
<dbReference type="OrthoDB" id="4753487at2"/>
<feature type="domain" description="PPE-PPW subfamily C-terminal" evidence="4">
    <location>
        <begin position="374"/>
        <end position="420"/>
    </location>
</feature>
<dbReference type="PANTHER" id="PTHR46766:SF1">
    <property type="entry name" value="GLUTAMINE-RICH PROTEIN 2"/>
    <property type="match status" value="1"/>
</dbReference>
<evidence type="ECO:0000259" key="3">
    <source>
        <dbReference type="Pfam" id="PF00823"/>
    </source>
</evidence>
<dbReference type="EMBL" id="VTZN01000163">
    <property type="protein sequence ID" value="KAA1248404.1"/>
    <property type="molecule type" value="Genomic_DNA"/>
</dbReference>
<dbReference type="Proteomes" id="UP000324701">
    <property type="component" value="Unassembled WGS sequence"/>
</dbReference>
<proteinExistence type="inferred from homology"/>
<dbReference type="RefSeq" id="WP_149655731.1">
    <property type="nucleotide sequence ID" value="NZ_VTZN01000163.1"/>
</dbReference>
<dbReference type="InterPro" id="IPR038332">
    <property type="entry name" value="PPE_sf"/>
</dbReference>
<evidence type="ECO:0000256" key="1">
    <source>
        <dbReference type="ARBA" id="ARBA00010652"/>
    </source>
</evidence>
<dbReference type="PANTHER" id="PTHR46766">
    <property type="entry name" value="GLUTAMINE-RICH PROTEIN 2"/>
    <property type="match status" value="1"/>
</dbReference>
<feature type="domain" description="PPE" evidence="3">
    <location>
        <begin position="6"/>
        <end position="167"/>
    </location>
</feature>
<keyword evidence="2" id="KW-0812">Transmembrane</keyword>